<evidence type="ECO:0000256" key="1">
    <source>
        <dbReference type="ARBA" id="ARBA00022553"/>
    </source>
</evidence>
<dbReference type="VEuPathDB" id="VectorBase:GPAI024263"/>
<reference evidence="5" key="1">
    <citation type="submission" date="2014-03" db="EMBL/GenBank/DDBJ databases">
        <authorList>
            <person name="Aksoy S."/>
            <person name="Warren W."/>
            <person name="Wilson R.K."/>
        </authorList>
    </citation>
    <scope>NUCLEOTIDE SEQUENCE [LARGE SCALE GENOMIC DNA]</scope>
    <source>
        <strain evidence="5">IAEA</strain>
    </source>
</reference>
<dbReference type="InterPro" id="IPR051494">
    <property type="entry name" value="BSD_domain-containing"/>
</dbReference>
<dbReference type="EnsemblMetazoa" id="GPAI024263-RA">
    <property type="protein sequence ID" value="GPAI024263-PA"/>
    <property type="gene ID" value="GPAI024263"/>
</dbReference>
<evidence type="ECO:0000259" key="3">
    <source>
        <dbReference type="PROSITE" id="PS50858"/>
    </source>
</evidence>
<dbReference type="PANTHER" id="PTHR16019">
    <property type="entry name" value="SYNAPSE-ASSOCIATED PROTEIN"/>
    <property type="match status" value="1"/>
</dbReference>
<evidence type="ECO:0000313" key="4">
    <source>
        <dbReference type="EnsemblMetazoa" id="GPAI024263-PA"/>
    </source>
</evidence>
<dbReference type="FunFam" id="1.10.3970.10:FF:000001">
    <property type="entry name" value="synapse-associated protein 1 isoform X1"/>
    <property type="match status" value="1"/>
</dbReference>
<dbReference type="SMART" id="SM00751">
    <property type="entry name" value="BSD"/>
    <property type="match status" value="1"/>
</dbReference>
<dbReference type="InterPro" id="IPR035925">
    <property type="entry name" value="BSD_dom_sf"/>
</dbReference>
<sequence length="356" mass="38521">MNGWLGSAKGWLGSASIPSMPAMPSMPSIPSMPAMPSMPSMPSIPGLRKGNEEMGAADETIAASENLSSAATVGVANLGVDDEDKSSATEGADSHPASGGGTPTNDEGQIGQVTTKVTQQAKHFGSFLTSAISKAGTRIKETVKENPILESFNKEQEAFIKGQAGNGGQGVAPWVGHANEAKIKEEILGLSQDRRNFVRAPPAGVDFDFNYDTAYPTAVSIMAEDKALENMRFELVPKIITEENFWRNYFYRVSLIIQAAELGTLGEDGVAQASSGEDEEQWEKDLEAELKEYEFVDDVSKKSAATNKTTITKANINLENEQEEEELPTLSNLRTRSTNNDWEEYADLIEDTDDLK</sequence>
<dbReference type="AlphaFoldDB" id="A0A1A9ZTC1"/>
<dbReference type="Gene3D" id="1.10.3970.10">
    <property type="entry name" value="BSD domain"/>
    <property type="match status" value="1"/>
</dbReference>
<evidence type="ECO:0000256" key="2">
    <source>
        <dbReference type="SAM" id="MobiDB-lite"/>
    </source>
</evidence>
<dbReference type="Pfam" id="PF03909">
    <property type="entry name" value="BSD"/>
    <property type="match status" value="1"/>
</dbReference>
<organism evidence="4 5">
    <name type="scientific">Glossina pallidipes</name>
    <name type="common">Tsetse fly</name>
    <dbReference type="NCBI Taxonomy" id="7398"/>
    <lineage>
        <taxon>Eukaryota</taxon>
        <taxon>Metazoa</taxon>
        <taxon>Ecdysozoa</taxon>
        <taxon>Arthropoda</taxon>
        <taxon>Hexapoda</taxon>
        <taxon>Insecta</taxon>
        <taxon>Pterygota</taxon>
        <taxon>Neoptera</taxon>
        <taxon>Endopterygota</taxon>
        <taxon>Diptera</taxon>
        <taxon>Brachycera</taxon>
        <taxon>Muscomorpha</taxon>
        <taxon>Hippoboscoidea</taxon>
        <taxon>Glossinidae</taxon>
        <taxon>Glossina</taxon>
    </lineage>
</organism>
<accession>A0A1A9ZTC1</accession>
<feature type="region of interest" description="Disordered" evidence="2">
    <location>
        <begin position="81"/>
        <end position="109"/>
    </location>
</feature>
<reference evidence="4" key="2">
    <citation type="submission" date="2020-05" db="UniProtKB">
        <authorList>
            <consortium name="EnsemblMetazoa"/>
        </authorList>
    </citation>
    <scope>IDENTIFICATION</scope>
    <source>
        <strain evidence="4">IAEA</strain>
    </source>
</reference>
<dbReference type="PROSITE" id="PS50858">
    <property type="entry name" value="BSD"/>
    <property type="match status" value="1"/>
</dbReference>
<dbReference type="SUPFAM" id="SSF140383">
    <property type="entry name" value="BSD domain-like"/>
    <property type="match status" value="1"/>
</dbReference>
<dbReference type="STRING" id="7398.A0A1A9ZTC1"/>
<dbReference type="GO" id="GO:0038203">
    <property type="term" value="P:TORC2 signaling"/>
    <property type="evidence" value="ECO:0007669"/>
    <property type="project" value="TreeGrafter"/>
</dbReference>
<dbReference type="PANTHER" id="PTHR16019:SF6">
    <property type="entry name" value="SYNAPSE-ASSOCIATED PROTEIN 1"/>
    <property type="match status" value="1"/>
</dbReference>
<dbReference type="InterPro" id="IPR005607">
    <property type="entry name" value="BSD_dom"/>
</dbReference>
<protein>
    <submittedName>
        <fullName evidence="4">BSD domain-containing protein</fullName>
    </submittedName>
</protein>
<proteinExistence type="predicted"/>
<keyword evidence="5" id="KW-1185">Reference proteome</keyword>
<dbReference type="Proteomes" id="UP000092445">
    <property type="component" value="Unassembled WGS sequence"/>
</dbReference>
<dbReference type="GO" id="GO:0048172">
    <property type="term" value="P:regulation of short-term neuronal synaptic plasticity"/>
    <property type="evidence" value="ECO:0007669"/>
    <property type="project" value="TreeGrafter"/>
</dbReference>
<dbReference type="GO" id="GO:0045202">
    <property type="term" value="C:synapse"/>
    <property type="evidence" value="ECO:0007669"/>
    <property type="project" value="TreeGrafter"/>
</dbReference>
<evidence type="ECO:0000313" key="5">
    <source>
        <dbReference type="Proteomes" id="UP000092445"/>
    </source>
</evidence>
<dbReference type="GO" id="GO:0005794">
    <property type="term" value="C:Golgi apparatus"/>
    <property type="evidence" value="ECO:0007669"/>
    <property type="project" value="TreeGrafter"/>
</dbReference>
<keyword evidence="1" id="KW-0597">Phosphoprotein</keyword>
<name>A0A1A9ZTC1_GLOPL</name>
<dbReference type="GO" id="GO:0005634">
    <property type="term" value="C:nucleus"/>
    <property type="evidence" value="ECO:0007669"/>
    <property type="project" value="TreeGrafter"/>
</dbReference>
<feature type="domain" description="BSD" evidence="3">
    <location>
        <begin position="205"/>
        <end position="257"/>
    </location>
</feature>